<dbReference type="Pfam" id="PF00248">
    <property type="entry name" value="Aldo_ket_red"/>
    <property type="match status" value="1"/>
</dbReference>
<dbReference type="PANTHER" id="PTHR43364:SF6">
    <property type="entry name" value="OXIDOREDUCTASE-RELATED"/>
    <property type="match status" value="1"/>
</dbReference>
<dbReference type="InterPro" id="IPR036812">
    <property type="entry name" value="NAD(P)_OxRdtase_dom_sf"/>
</dbReference>
<protein>
    <submittedName>
        <fullName evidence="2">Aldo/keto reductase</fullName>
    </submittedName>
</protein>
<dbReference type="Proteomes" id="UP000440096">
    <property type="component" value="Unassembled WGS sequence"/>
</dbReference>
<dbReference type="SUPFAM" id="SSF51430">
    <property type="entry name" value="NAD(P)-linked oxidoreductase"/>
    <property type="match status" value="1"/>
</dbReference>
<dbReference type="EMBL" id="WMBA01000093">
    <property type="protein sequence ID" value="MTD59220.1"/>
    <property type="molecule type" value="Genomic_DNA"/>
</dbReference>
<evidence type="ECO:0000259" key="1">
    <source>
        <dbReference type="Pfam" id="PF00248"/>
    </source>
</evidence>
<accession>A0A6N7ZBV3</accession>
<feature type="domain" description="NADP-dependent oxidoreductase" evidence="1">
    <location>
        <begin position="10"/>
        <end position="305"/>
    </location>
</feature>
<evidence type="ECO:0000313" key="3">
    <source>
        <dbReference type="Proteomes" id="UP000440096"/>
    </source>
</evidence>
<comment type="caution">
    <text evidence="2">The sequence shown here is derived from an EMBL/GenBank/DDBJ whole genome shotgun (WGS) entry which is preliminary data.</text>
</comment>
<name>A0A6N7ZBV3_9PSEU</name>
<proteinExistence type="predicted"/>
<evidence type="ECO:0000313" key="2">
    <source>
        <dbReference type="EMBL" id="MTD59220.1"/>
    </source>
</evidence>
<dbReference type="InterPro" id="IPR023210">
    <property type="entry name" value="NADP_OxRdtase_dom"/>
</dbReference>
<reference evidence="2 3" key="1">
    <citation type="submission" date="2019-11" db="EMBL/GenBank/DDBJ databases">
        <title>Draft genome of Amycolatopsis RM579.</title>
        <authorList>
            <person name="Duangmal K."/>
            <person name="Mingma R."/>
        </authorList>
    </citation>
    <scope>NUCLEOTIDE SEQUENCE [LARGE SCALE GENOMIC DNA]</scope>
    <source>
        <strain evidence="2 3">RM579</strain>
    </source>
</reference>
<dbReference type="InterPro" id="IPR050523">
    <property type="entry name" value="AKR_Detox_Biosynth"/>
</dbReference>
<keyword evidence="3" id="KW-1185">Reference proteome</keyword>
<dbReference type="PANTHER" id="PTHR43364">
    <property type="entry name" value="NADH-SPECIFIC METHYLGLYOXAL REDUCTASE-RELATED"/>
    <property type="match status" value="1"/>
</dbReference>
<dbReference type="Gene3D" id="3.20.20.100">
    <property type="entry name" value="NADP-dependent oxidoreductase domain"/>
    <property type="match status" value="1"/>
</dbReference>
<sequence>MPPALVPRVRIVLGCNVFGWRVTDAEAMRILDAYVDAGGTMLDTADQYTAAAPGLSGGESEDTIGRWCARSGRRDQVVIGTKVGLMPQRWGLRAANIERAAEDSLRRLRTDHLDVYYAHADEVQVPIAEISAAFDALVQAGKVRYAGISNVSVTRAEQWLAWSGEHEEAVPMALQPHYNLLHREPFEREWAHVAERHGLAVYPYFALASGLLTGKYTVPEDLEADGFRVQVARRYLARDLFHVLNGLRAWAKEHDVEMATLALAWLLHHPRVTAPITSVSSPMQLEAALAATRLSLTEDELAELHGLTLSA</sequence>
<dbReference type="AlphaFoldDB" id="A0A6N7ZBV3"/>
<gene>
    <name evidence="2" type="ORF">GKO32_35335</name>
</gene>
<organism evidence="2 3">
    <name type="scientific">Amycolatopsis pithecellobii</name>
    <dbReference type="NCBI Taxonomy" id="664692"/>
    <lineage>
        <taxon>Bacteria</taxon>
        <taxon>Bacillati</taxon>
        <taxon>Actinomycetota</taxon>
        <taxon>Actinomycetes</taxon>
        <taxon>Pseudonocardiales</taxon>
        <taxon>Pseudonocardiaceae</taxon>
        <taxon>Amycolatopsis</taxon>
    </lineage>
</organism>
<dbReference type="GO" id="GO:0005829">
    <property type="term" value="C:cytosol"/>
    <property type="evidence" value="ECO:0007669"/>
    <property type="project" value="TreeGrafter"/>
</dbReference>